<keyword evidence="4" id="KW-1185">Reference proteome</keyword>
<dbReference type="EMBL" id="CAMXCT020003558">
    <property type="protein sequence ID" value="CAL1158465.1"/>
    <property type="molecule type" value="Genomic_DNA"/>
</dbReference>
<dbReference type="InterPro" id="IPR029063">
    <property type="entry name" value="SAM-dependent_MTases_sf"/>
</dbReference>
<dbReference type="SUPFAM" id="SSF53335">
    <property type="entry name" value="S-adenosyl-L-methionine-dependent methyltransferases"/>
    <property type="match status" value="1"/>
</dbReference>
<organism evidence="2">
    <name type="scientific">Cladocopium goreaui</name>
    <dbReference type="NCBI Taxonomy" id="2562237"/>
    <lineage>
        <taxon>Eukaryota</taxon>
        <taxon>Sar</taxon>
        <taxon>Alveolata</taxon>
        <taxon>Dinophyceae</taxon>
        <taxon>Suessiales</taxon>
        <taxon>Symbiodiniaceae</taxon>
        <taxon>Cladocopium</taxon>
    </lineage>
</organism>
<accession>A0A9P1D7A2</accession>
<evidence type="ECO:0000313" key="4">
    <source>
        <dbReference type="Proteomes" id="UP001152797"/>
    </source>
</evidence>
<dbReference type="AlphaFoldDB" id="A0A9P1D7A2"/>
<dbReference type="OrthoDB" id="411251at2759"/>
<reference evidence="2" key="1">
    <citation type="submission" date="2022-10" db="EMBL/GenBank/DDBJ databases">
        <authorList>
            <person name="Chen Y."/>
            <person name="Dougan E. K."/>
            <person name="Chan C."/>
            <person name="Rhodes N."/>
            <person name="Thang M."/>
        </authorList>
    </citation>
    <scope>NUCLEOTIDE SEQUENCE</scope>
</reference>
<reference evidence="3 4" key="2">
    <citation type="submission" date="2024-05" db="EMBL/GenBank/DDBJ databases">
        <authorList>
            <person name="Chen Y."/>
            <person name="Shah S."/>
            <person name="Dougan E. K."/>
            <person name="Thang M."/>
            <person name="Chan C."/>
        </authorList>
    </citation>
    <scope>NUCLEOTIDE SEQUENCE [LARGE SCALE GENOMIC DNA]</scope>
</reference>
<dbReference type="Gene3D" id="3.40.50.150">
    <property type="entry name" value="Vaccinia Virus protein VP39"/>
    <property type="match status" value="1"/>
</dbReference>
<dbReference type="EMBL" id="CAMXCT030003558">
    <property type="protein sequence ID" value="CAL4792402.1"/>
    <property type="molecule type" value="Genomic_DNA"/>
</dbReference>
<dbReference type="PANTHER" id="PTHR34203:SF15">
    <property type="entry name" value="SLL1173 PROTEIN"/>
    <property type="match status" value="1"/>
</dbReference>
<gene>
    <name evidence="2" type="ORF">C1SCF055_LOCUS30845</name>
</gene>
<dbReference type="InterPro" id="IPR052514">
    <property type="entry name" value="SAM-dependent_MTase"/>
</dbReference>
<dbReference type="InterPro" id="IPR006342">
    <property type="entry name" value="FkbM_mtfrase"/>
</dbReference>
<evidence type="ECO:0000313" key="2">
    <source>
        <dbReference type="EMBL" id="CAI4005090.1"/>
    </source>
</evidence>
<name>A0A9P1D7A2_9DINO</name>
<dbReference type="EMBL" id="CAMXCT010003558">
    <property type="protein sequence ID" value="CAI4005090.1"/>
    <property type="molecule type" value="Genomic_DNA"/>
</dbReference>
<evidence type="ECO:0000259" key="1">
    <source>
        <dbReference type="Pfam" id="PF05050"/>
    </source>
</evidence>
<comment type="caution">
    <text evidence="2">The sequence shown here is derived from an EMBL/GenBank/DDBJ whole genome shotgun (WGS) entry which is preliminary data.</text>
</comment>
<dbReference type="PANTHER" id="PTHR34203">
    <property type="entry name" value="METHYLTRANSFERASE, FKBM FAMILY PROTEIN"/>
    <property type="match status" value="1"/>
</dbReference>
<dbReference type="NCBIfam" id="TIGR01444">
    <property type="entry name" value="fkbM_fam"/>
    <property type="match status" value="1"/>
</dbReference>
<sequence length="606" mass="66910">MRGRGALALFVAVYAADLRKKGADFWSCAENEVHWHRLRETVRYVAWKPGRLPSAEHFTPLLPLWLSLKTGHDNQSKLTEEAPCPAGEVFFMLLHFLMSQLQQVRKDGSIEMNDLVAALAMLRVRIPSMSAALRSTWPIFGILAVIQQKLLKLGAGASDAPGAALKDGAAPFSEALLQFASICDEGQVLFQHLSAWLEGEPLPFAARLDALHLLRRGPGPCDGQALAVARLMAAGVLRSDVWPSPNVSQWRNDLNRLLTFLDRSLLTTSWNRMVFSGWPLLAVLHRLQEAHFRDAVCEAAGGYALLSRAVPSSVWLCVSPGEDLVAERWRSHGEFVDCSYIASLLGYGNGLFLDVGANLGACTLLVANQGFNVLALEPNGNTAKLLKAAVLRNGLEQRVRVLQVAAGQQKGHGQLKCWGHSATCQVFEGGSEVESVSLDSLEIETPQLALKIDVEGSEEEVLLGATEVLKTRPTLFLELHSFELRERKSSSGQVVDRLLGDLGYDAVHPLFDFECQRCVAENGTYQAAAWTMESPWQTWRETRNACACRKACWQQLLQGCRCWDFDADGLCRLYRSCQAPPQYCQSADSWAGEMNGNWVFSKKCAR</sequence>
<proteinExistence type="predicted"/>
<feature type="domain" description="Methyltransferase FkbM" evidence="1">
    <location>
        <begin position="354"/>
        <end position="504"/>
    </location>
</feature>
<dbReference type="Pfam" id="PF05050">
    <property type="entry name" value="Methyltransf_21"/>
    <property type="match status" value="1"/>
</dbReference>
<dbReference type="Proteomes" id="UP001152797">
    <property type="component" value="Unassembled WGS sequence"/>
</dbReference>
<protein>
    <submittedName>
        <fullName evidence="3">Retrovirus-related Pol polyprotein from transposon TNT 1-94</fullName>
    </submittedName>
</protein>
<evidence type="ECO:0000313" key="3">
    <source>
        <dbReference type="EMBL" id="CAL4792402.1"/>
    </source>
</evidence>